<dbReference type="PANTHER" id="PTHR30469">
    <property type="entry name" value="MULTIDRUG RESISTANCE PROTEIN MDTA"/>
    <property type="match status" value="1"/>
</dbReference>
<sequence length="376" mass="41557">MRKIILSVIGVLLIAVSFFIAKSLIESKNKPKPVKGKVVKTVFVDTVKNTTIPIVVTASGNTVAKRRVELYAEVQGVFKQTGKLFKPGQIYKKGQPLIRIDAAEYYASVQSAKSNLYNDIAAIMPDLRLDFPEVYSKWQQYLSGFNIEKATPKLPEMTSEKENFFITGRGIVSSYYNVKNLEQRLAKYAINAPFTGVLTEALVTEGTLVRNGQKLGEFIDTSEYEIEVAISKTYATFLKTGKKVVLKTLDGNTTYNGTVVRVNGSVDLTTQTVTAFIEVNHPDLKEGVYLEAELDAKDEENAIEINRSLLTDDNTIFILKDSVLDVVPVKPVYFTDTKVVLKGVKDGVVYVSQPVPGAYKGMLAKPAITKLATTQE</sequence>
<dbReference type="RefSeq" id="WP_147137517.1">
    <property type="nucleotide sequence ID" value="NZ_VOSC01000033.1"/>
</dbReference>
<keyword evidence="3" id="KW-1185">Reference proteome</keyword>
<evidence type="ECO:0000313" key="2">
    <source>
        <dbReference type="EMBL" id="TXE06115.1"/>
    </source>
</evidence>
<name>A0A5C7AHS2_9FLAO</name>
<dbReference type="Gene3D" id="2.40.50.100">
    <property type="match status" value="1"/>
</dbReference>
<evidence type="ECO:0000313" key="3">
    <source>
        <dbReference type="Proteomes" id="UP000321790"/>
    </source>
</evidence>
<feature type="domain" description="Multidrug resistance protein MdtA-like barrel-sandwich hybrid" evidence="1">
    <location>
        <begin position="67"/>
        <end position="216"/>
    </location>
</feature>
<dbReference type="Gene3D" id="1.10.287.470">
    <property type="entry name" value="Helix hairpin bin"/>
    <property type="match status" value="1"/>
</dbReference>
<accession>A0A5C7AHS2</accession>
<dbReference type="GO" id="GO:0015562">
    <property type="term" value="F:efflux transmembrane transporter activity"/>
    <property type="evidence" value="ECO:0007669"/>
    <property type="project" value="TreeGrafter"/>
</dbReference>
<dbReference type="Gene3D" id="2.40.30.170">
    <property type="match status" value="1"/>
</dbReference>
<dbReference type="GO" id="GO:1990281">
    <property type="term" value="C:efflux pump complex"/>
    <property type="evidence" value="ECO:0007669"/>
    <property type="project" value="TreeGrafter"/>
</dbReference>
<comment type="caution">
    <text evidence="2">The sequence shown here is derived from an EMBL/GenBank/DDBJ whole genome shotgun (WGS) entry which is preliminary data.</text>
</comment>
<dbReference type="AlphaFoldDB" id="A0A5C7AHS2"/>
<proteinExistence type="predicted"/>
<gene>
    <name evidence="2" type="ORF">FUA26_14140</name>
</gene>
<organism evidence="2 3">
    <name type="scientific">Seonamhaeicola algicola</name>
    <dbReference type="NCBI Taxonomy" id="1719036"/>
    <lineage>
        <taxon>Bacteria</taxon>
        <taxon>Pseudomonadati</taxon>
        <taxon>Bacteroidota</taxon>
        <taxon>Flavobacteriia</taxon>
        <taxon>Flavobacteriales</taxon>
        <taxon>Flavobacteriaceae</taxon>
    </lineage>
</organism>
<reference evidence="3" key="1">
    <citation type="submission" date="2019-08" db="EMBL/GenBank/DDBJ databases">
        <title>Seonamhaeicola sediminis sp. nov., isolated from marine sediment.</title>
        <authorList>
            <person name="Cao W.R."/>
        </authorList>
    </citation>
    <scope>NUCLEOTIDE SEQUENCE [LARGE SCALE GENOMIC DNA]</scope>
    <source>
        <strain evidence="3">Gy8</strain>
    </source>
</reference>
<dbReference type="SUPFAM" id="SSF111369">
    <property type="entry name" value="HlyD-like secretion proteins"/>
    <property type="match status" value="1"/>
</dbReference>
<dbReference type="Pfam" id="PF25917">
    <property type="entry name" value="BSH_RND"/>
    <property type="match status" value="1"/>
</dbReference>
<dbReference type="Proteomes" id="UP000321790">
    <property type="component" value="Unassembled WGS sequence"/>
</dbReference>
<dbReference type="InterPro" id="IPR058625">
    <property type="entry name" value="MdtA-like_BSH"/>
</dbReference>
<protein>
    <submittedName>
        <fullName evidence="2">HlyD family efflux transporter periplasmic adaptor subunit</fullName>
    </submittedName>
</protein>
<dbReference type="OrthoDB" id="1114717at2"/>
<dbReference type="EMBL" id="VOSC01000033">
    <property type="protein sequence ID" value="TXE06115.1"/>
    <property type="molecule type" value="Genomic_DNA"/>
</dbReference>
<evidence type="ECO:0000259" key="1">
    <source>
        <dbReference type="Pfam" id="PF25917"/>
    </source>
</evidence>